<gene>
    <name evidence="14" type="primary">ga10001</name>
    <name evidence="14" type="ORF">PR202_ga10001</name>
</gene>
<dbReference type="PANTHER" id="PTHR10791">
    <property type="entry name" value="RAG1-ACTIVATING PROTEIN 1"/>
    <property type="match status" value="1"/>
</dbReference>
<evidence type="ECO:0000256" key="12">
    <source>
        <dbReference type="SAM" id="MobiDB-lite"/>
    </source>
</evidence>
<feature type="region of interest" description="Disordered" evidence="12">
    <location>
        <begin position="1"/>
        <end position="100"/>
    </location>
</feature>
<dbReference type="Proteomes" id="UP001054889">
    <property type="component" value="Unassembled WGS sequence"/>
</dbReference>
<feature type="transmembrane region" description="Helical" evidence="13">
    <location>
        <begin position="440"/>
        <end position="459"/>
    </location>
</feature>
<comment type="function">
    <text evidence="10">Mediates both low-affinity uptake and efflux of sugar across the plasma membrane.</text>
</comment>
<dbReference type="AlphaFoldDB" id="A0AAV5C5I3"/>
<keyword evidence="15" id="KW-1185">Reference proteome</keyword>
<evidence type="ECO:0000256" key="5">
    <source>
        <dbReference type="ARBA" id="ARBA00022597"/>
    </source>
</evidence>
<keyword evidence="5" id="KW-0762">Sugar transport</keyword>
<name>A0AAV5C5I3_ELECO</name>
<feature type="compositionally biased region" description="Basic residues" evidence="12">
    <location>
        <begin position="1"/>
        <end position="16"/>
    </location>
</feature>
<evidence type="ECO:0008006" key="16">
    <source>
        <dbReference type="Google" id="ProtNLM"/>
    </source>
</evidence>
<comment type="caution">
    <text evidence="14">The sequence shown here is derived from an EMBL/GenBank/DDBJ whole genome shotgun (WGS) entry which is preliminary data.</text>
</comment>
<dbReference type="GO" id="GO:0005886">
    <property type="term" value="C:plasma membrane"/>
    <property type="evidence" value="ECO:0007669"/>
    <property type="project" value="UniProtKB-SubCell"/>
</dbReference>
<accession>A0AAV5C5I3</accession>
<comment type="subunit">
    <text evidence="11">Forms homooligomers and/or heterooligomers.</text>
</comment>
<dbReference type="GO" id="GO:0051119">
    <property type="term" value="F:sugar transmembrane transporter activity"/>
    <property type="evidence" value="ECO:0007669"/>
    <property type="project" value="InterPro"/>
</dbReference>
<keyword evidence="8 13" id="KW-1133">Transmembrane helix</keyword>
<feature type="transmembrane region" description="Helical" evidence="13">
    <location>
        <begin position="344"/>
        <end position="367"/>
    </location>
</feature>
<comment type="subcellular location">
    <subcellularLocation>
        <location evidence="1">Cell membrane</location>
        <topology evidence="1">Multi-pass membrane protein</topology>
    </subcellularLocation>
</comment>
<dbReference type="EMBL" id="BQKI01000004">
    <property type="protein sequence ID" value="GJM93443.1"/>
    <property type="molecule type" value="Genomic_DNA"/>
</dbReference>
<evidence type="ECO:0000256" key="13">
    <source>
        <dbReference type="SAM" id="Phobius"/>
    </source>
</evidence>
<dbReference type="FunFam" id="1.20.1280.290:FF:000002">
    <property type="entry name" value="Bidirectional sugar transporter SWEET"/>
    <property type="match status" value="1"/>
</dbReference>
<evidence type="ECO:0000256" key="7">
    <source>
        <dbReference type="ARBA" id="ARBA00022737"/>
    </source>
</evidence>
<comment type="similarity">
    <text evidence="2">Belongs to the SWEET sugar transporter family.</text>
</comment>
<dbReference type="Gene3D" id="1.20.1280.290">
    <property type="match status" value="2"/>
</dbReference>
<evidence type="ECO:0000256" key="6">
    <source>
        <dbReference type="ARBA" id="ARBA00022692"/>
    </source>
</evidence>
<evidence type="ECO:0000256" key="4">
    <source>
        <dbReference type="ARBA" id="ARBA00022475"/>
    </source>
</evidence>
<reference evidence="14" key="2">
    <citation type="submission" date="2021-12" db="EMBL/GenBank/DDBJ databases">
        <title>Resequencing data analysis of finger millet.</title>
        <authorList>
            <person name="Hatakeyama M."/>
            <person name="Aluri S."/>
            <person name="Balachadran M.T."/>
            <person name="Sivarajan S.R."/>
            <person name="Poveda L."/>
            <person name="Shimizu-Inatsugi R."/>
            <person name="Schlapbach R."/>
            <person name="Sreeman S.M."/>
            <person name="Shimizu K.K."/>
        </authorList>
    </citation>
    <scope>NUCLEOTIDE SEQUENCE</scope>
</reference>
<evidence type="ECO:0000256" key="1">
    <source>
        <dbReference type="ARBA" id="ARBA00004651"/>
    </source>
</evidence>
<dbReference type="FunFam" id="1.20.1280.290:FF:000001">
    <property type="entry name" value="Bidirectional sugar transporter SWEET"/>
    <property type="match status" value="1"/>
</dbReference>
<keyword evidence="7" id="KW-0677">Repeat</keyword>
<dbReference type="PANTHER" id="PTHR10791:SF54">
    <property type="entry name" value="BIDIRECTIONAL SUGAR TRANSPORTER SWEET2B"/>
    <property type="match status" value="1"/>
</dbReference>
<evidence type="ECO:0000256" key="9">
    <source>
        <dbReference type="ARBA" id="ARBA00023136"/>
    </source>
</evidence>
<feature type="transmembrane region" description="Helical" evidence="13">
    <location>
        <begin position="318"/>
        <end position="338"/>
    </location>
</feature>
<evidence type="ECO:0000256" key="10">
    <source>
        <dbReference type="ARBA" id="ARBA00037238"/>
    </source>
</evidence>
<keyword evidence="3" id="KW-0813">Transport</keyword>
<dbReference type="Pfam" id="PF03083">
    <property type="entry name" value="MtN3_slv"/>
    <property type="match status" value="2"/>
</dbReference>
<keyword evidence="9 13" id="KW-0472">Membrane</keyword>
<keyword evidence="4" id="KW-1003">Cell membrane</keyword>
<evidence type="ECO:0000256" key="11">
    <source>
        <dbReference type="ARBA" id="ARBA00038715"/>
    </source>
</evidence>
<feature type="transmembrane region" description="Helical" evidence="13">
    <location>
        <begin position="406"/>
        <end position="428"/>
    </location>
</feature>
<proteinExistence type="inferred from homology"/>
<evidence type="ECO:0000313" key="15">
    <source>
        <dbReference type="Proteomes" id="UP001054889"/>
    </source>
</evidence>
<evidence type="ECO:0000313" key="14">
    <source>
        <dbReference type="EMBL" id="GJM93443.1"/>
    </source>
</evidence>
<evidence type="ECO:0000256" key="8">
    <source>
        <dbReference type="ARBA" id="ARBA00022989"/>
    </source>
</evidence>
<feature type="transmembrane region" description="Helical" evidence="13">
    <location>
        <begin position="465"/>
        <end position="486"/>
    </location>
</feature>
<reference evidence="14" key="1">
    <citation type="journal article" date="2018" name="DNA Res.">
        <title>Multiple hybrid de novo genome assembly of finger millet, an orphan allotetraploid crop.</title>
        <authorList>
            <person name="Hatakeyama M."/>
            <person name="Aluri S."/>
            <person name="Balachadran M.T."/>
            <person name="Sivarajan S.R."/>
            <person name="Patrignani A."/>
            <person name="Gruter S."/>
            <person name="Poveda L."/>
            <person name="Shimizu-Inatsugi R."/>
            <person name="Baeten J."/>
            <person name="Francoijs K.J."/>
            <person name="Nataraja K.N."/>
            <person name="Reddy Y.A.N."/>
            <person name="Phadnis S."/>
            <person name="Ravikumar R.L."/>
            <person name="Schlapbach R."/>
            <person name="Sreeman S.M."/>
            <person name="Shimizu K.K."/>
        </authorList>
    </citation>
    <scope>NUCLEOTIDE SEQUENCE</scope>
</reference>
<evidence type="ECO:0000256" key="2">
    <source>
        <dbReference type="ARBA" id="ARBA00007809"/>
    </source>
</evidence>
<sequence>MPKGAKKRAKLKKKQQQGHADDGGNNAHQNGNGSGSDNNTASGRHDADQHHTLRIPPKASHVDASEDSMESSEEMVTPRAAGSEPDEEERKPAADVPVEHAVQAVEEAASADAGEEVMVDALPPETSGQDKDDAEVDVHAVVQEPEVKDVVVDEAPALQEPEVAEAPVVEVPEVKREVAKVHPVHDPEPKVDEAVVVAETSLPPPVVHEPEVKGGNVVVKDSSEVSRSREVDVHTTEARGPAVAVAASAHRATWWNCCGLFDAFQNWNLKVKKTEDAMLFGSRLMGNCNIFALALFLSPVPTFKRVLKAKSTEQFDGLPYLFSLLNCCICLWYGLPWVSDGRLLVATVNGTGAMFQLVYISLFIFYADSKRTRLKITGLLVLIVCVFALTAHTSLAFFGHPARQQFVGAVSMASLISMFASPLAVMGLVIRTECVEFMPFYLSLSTLLMSASFALYGLLLRDFFIYLPNGLGVILGATQLVLYAYYSRKWKGGDSSAPLLG</sequence>
<keyword evidence="6 13" id="KW-0812">Transmembrane</keyword>
<dbReference type="InterPro" id="IPR004316">
    <property type="entry name" value="SWEET_rpt"/>
</dbReference>
<evidence type="ECO:0000256" key="3">
    <source>
        <dbReference type="ARBA" id="ARBA00022448"/>
    </source>
</evidence>
<dbReference type="InterPro" id="IPR047664">
    <property type="entry name" value="SWEET"/>
</dbReference>
<organism evidence="14 15">
    <name type="scientific">Eleusine coracana subsp. coracana</name>
    <dbReference type="NCBI Taxonomy" id="191504"/>
    <lineage>
        <taxon>Eukaryota</taxon>
        <taxon>Viridiplantae</taxon>
        <taxon>Streptophyta</taxon>
        <taxon>Embryophyta</taxon>
        <taxon>Tracheophyta</taxon>
        <taxon>Spermatophyta</taxon>
        <taxon>Magnoliopsida</taxon>
        <taxon>Liliopsida</taxon>
        <taxon>Poales</taxon>
        <taxon>Poaceae</taxon>
        <taxon>PACMAD clade</taxon>
        <taxon>Chloridoideae</taxon>
        <taxon>Cynodonteae</taxon>
        <taxon>Eleusininae</taxon>
        <taxon>Eleusine</taxon>
    </lineage>
</organism>
<feature type="compositionally biased region" description="Polar residues" evidence="12">
    <location>
        <begin position="26"/>
        <end position="42"/>
    </location>
</feature>
<feature type="transmembrane region" description="Helical" evidence="13">
    <location>
        <begin position="379"/>
        <end position="400"/>
    </location>
</feature>
<protein>
    <recommendedName>
        <fullName evidence="16">Bidirectional sugar transporter SWEET</fullName>
    </recommendedName>
</protein>
<feature type="transmembrane region" description="Helical" evidence="13">
    <location>
        <begin position="277"/>
        <end position="297"/>
    </location>
</feature>